<evidence type="ECO:0000256" key="2">
    <source>
        <dbReference type="ARBA" id="ARBA00022737"/>
    </source>
</evidence>
<dbReference type="InterPro" id="IPR056789">
    <property type="entry name" value="LRR_R13L1-DRL21"/>
</dbReference>
<keyword evidence="8" id="KW-1185">Reference proteome</keyword>
<dbReference type="InterPro" id="IPR058922">
    <property type="entry name" value="WHD_DRP"/>
</dbReference>
<evidence type="ECO:0000259" key="5">
    <source>
        <dbReference type="Pfam" id="PF23559"/>
    </source>
</evidence>
<dbReference type="Proteomes" id="UP000823388">
    <property type="component" value="Chromosome 6K"/>
</dbReference>
<dbReference type="InterPro" id="IPR032675">
    <property type="entry name" value="LRR_dom_sf"/>
</dbReference>
<evidence type="ECO:0000256" key="1">
    <source>
        <dbReference type="ARBA" id="ARBA00022614"/>
    </source>
</evidence>
<organism evidence="7 8">
    <name type="scientific">Panicum virgatum</name>
    <name type="common">Blackwell switchgrass</name>
    <dbReference type="NCBI Taxonomy" id="38727"/>
    <lineage>
        <taxon>Eukaryota</taxon>
        <taxon>Viridiplantae</taxon>
        <taxon>Streptophyta</taxon>
        <taxon>Embryophyta</taxon>
        <taxon>Tracheophyta</taxon>
        <taxon>Spermatophyta</taxon>
        <taxon>Magnoliopsida</taxon>
        <taxon>Liliopsida</taxon>
        <taxon>Poales</taxon>
        <taxon>Poaceae</taxon>
        <taxon>PACMAD clade</taxon>
        <taxon>Panicoideae</taxon>
        <taxon>Panicodae</taxon>
        <taxon>Paniceae</taxon>
        <taxon>Panicinae</taxon>
        <taxon>Panicum</taxon>
        <taxon>Panicum sect. Hiantes</taxon>
    </lineage>
</organism>
<evidence type="ECO:0000259" key="6">
    <source>
        <dbReference type="Pfam" id="PF25019"/>
    </source>
</evidence>
<dbReference type="Pfam" id="PF25019">
    <property type="entry name" value="LRR_R13L1-DRL21"/>
    <property type="match status" value="1"/>
</dbReference>
<dbReference type="EMBL" id="CM029047">
    <property type="protein sequence ID" value="KAG2582009.1"/>
    <property type="molecule type" value="Genomic_DNA"/>
</dbReference>
<evidence type="ECO:0000259" key="4">
    <source>
        <dbReference type="Pfam" id="PF00931"/>
    </source>
</evidence>
<evidence type="ECO:0000313" key="7">
    <source>
        <dbReference type="EMBL" id="KAG2582008.1"/>
    </source>
</evidence>
<dbReference type="Gene3D" id="3.40.50.300">
    <property type="entry name" value="P-loop containing nucleotide triphosphate hydrolases"/>
    <property type="match status" value="1"/>
</dbReference>
<dbReference type="InterPro" id="IPR042197">
    <property type="entry name" value="Apaf_helical"/>
</dbReference>
<evidence type="ECO:0000256" key="3">
    <source>
        <dbReference type="ARBA" id="ARBA00022821"/>
    </source>
</evidence>
<dbReference type="GO" id="GO:0043531">
    <property type="term" value="F:ADP binding"/>
    <property type="evidence" value="ECO:0007669"/>
    <property type="project" value="InterPro"/>
</dbReference>
<evidence type="ECO:0008006" key="9">
    <source>
        <dbReference type="Google" id="ProtNLM"/>
    </source>
</evidence>
<feature type="domain" description="R13L1/DRL21-like LRR repeat region" evidence="6">
    <location>
        <begin position="743"/>
        <end position="866"/>
    </location>
</feature>
<dbReference type="GO" id="GO:0006952">
    <property type="term" value="P:defense response"/>
    <property type="evidence" value="ECO:0007669"/>
    <property type="project" value="UniProtKB-KW"/>
</dbReference>
<protein>
    <recommendedName>
        <fullName evidence="9">NB-ARC domain-containing protein</fullName>
    </recommendedName>
</protein>
<dbReference type="Gene3D" id="1.10.10.10">
    <property type="entry name" value="Winged helix-like DNA-binding domain superfamily/Winged helix DNA-binding domain"/>
    <property type="match status" value="1"/>
</dbReference>
<dbReference type="FunFam" id="3.40.50.300:FF:001091">
    <property type="entry name" value="Probable disease resistance protein At1g61300"/>
    <property type="match status" value="1"/>
</dbReference>
<dbReference type="Pfam" id="PF23559">
    <property type="entry name" value="WHD_DRP"/>
    <property type="match status" value="1"/>
</dbReference>
<dbReference type="InterPro" id="IPR027417">
    <property type="entry name" value="P-loop_NTPase"/>
</dbReference>
<dbReference type="InterPro" id="IPR002182">
    <property type="entry name" value="NB-ARC"/>
</dbReference>
<comment type="caution">
    <text evidence="7">The sequence shown here is derived from an EMBL/GenBank/DDBJ whole genome shotgun (WGS) entry which is preliminary data.</text>
</comment>
<feature type="domain" description="Disease resistance protein winged helix" evidence="5">
    <location>
        <begin position="470"/>
        <end position="538"/>
    </location>
</feature>
<gene>
    <name evidence="7" type="ORF">PVAP13_6KG193035</name>
</gene>
<dbReference type="PANTHER" id="PTHR36766:SF70">
    <property type="entry name" value="DISEASE RESISTANCE PROTEIN RGA4"/>
    <property type="match status" value="1"/>
</dbReference>
<accession>A0A8T0RA71</accession>
<sequence length="1508" mass="171155">MDTAIVPSAGVVDGGVLHLWASGVGLGGEVERLIGARRGLGSVLAEAQRKEIHNKALLLHLREAWQKASRADDLLGELDHYRILWEEREENYGDKLLHDVGDKKMLLLTPGSDIKILNNDIPEAAQDTTGSSFSSEDTAPALQIVPNKDISREISEHVEECCRIAKYVHNALELENLDFHIAQRNPSTRTDPRETSPYHTEQKVYGRDREQDFIISKLTSMESTRTNLSVLAIVGHGGVGKTTLAKLVFNKSIVSEHFDILLWVYVSVHFDVVKIMRELLDTLCGDKHENIKKSEELTLQEKLEYMLRSKRVLLVMDDMWEDDKREKWDELQNLLLTNDCNGNRVLVTTRKPSVAAMVGASDCIKLEGLNKGNFWRLFKACAFGDENYKGDRRLEKIGQQIVEKLKGNPLAAKTLGKVLRRRFDVDYWRRILDTSEWKHNNDENDIMPALMISYKYLPFHLQRCFSYCAIFPKYHRYDKERLIHMWIAEDLIYSPDMHRRQEDIGTDYFNDLVDKGFLENQTEFSSLLVMHDLIHDLAQKVSSDESFTIENNEPTDAPLLVRHVSVITEQQYKTEINGKVHPNELFLRQFCNSFRKLQRRSLSTLMLFGPHDLGFAETFRQELNEVRSVRVLKLEMVFFELNALIGNISAFFNLRYLELGCFYEGPRLELPEAICRLYHLEVLDIKKNWGVSTVLPRGICKLVNLRHLIAKKELHAKIPSIGKMVALQELEAFDVRDSREFSLSQLKGLNQLRGSISISSLYWVSREEATEARLCNKVYLTSLELSWYSLSGSHIPLRTGPILEDLVPPSGLRNLRIVAYRHPLPSWLSTSVHLTSLRSIHLVKCLFWETIPHPQQLPVLQEMHLIDLSLVKKIEVGPLKILELRRLRYLSEFTFFDKEQSYANLQVLEVEGCPKLDESLSQIFMSSSEHKFLGLHRLQIKNDFILNTIPLFELIVIDSLADIDLRCEQQSGFGGLRLKPSGISNGIGVQIEGNEYIHKLDERLFALNKLRNLQELEIRGYPTERRQERSWDGFQQLTSLKKFRMIMCAVLFATDLELFLPPSIEELEFSWCNITGIQLSRLLLNLGLLKNLKVDSCEGVTSLPVGLFTDEQNQTEEGSWRIPPGCLTTMKFLHISFTRGKQDPSSMKFLQISFTRGKQDPSSVMLFSCKHGLGRFASLEKIVIENCLALLSRMVSGEASHISPSYLAKLSIAGVQDSILHLSQVSSIVDLEVSGCPSLSCLSLNSCTALEKVCIRDCISLRSIEGLESCTALRDLRVTNCELLQRLRASLSSLKMLAIEENKSLASLDLNSCTALQKLCIVDCPALESWEGLKYLISLEDLQVKRSPGFTRSWVSAAEEVSSEHSFSLPLQKLDVDDIGVLCLPICSMLTSLKTLFIDGGRDAQRGNVDILTKGLLLLTSLRHLNLERFVHLKSLPAELRSLKSLKGLFIGHCSSITSLPVGGLPDSLTDLEAYGCSEELNVACREMLRVRRINLSIDGTDVEQLSC</sequence>
<dbReference type="Gene3D" id="1.10.8.430">
    <property type="entry name" value="Helical domain of apoptotic protease-activating factors"/>
    <property type="match status" value="1"/>
</dbReference>
<dbReference type="SUPFAM" id="SSF52540">
    <property type="entry name" value="P-loop containing nucleoside triphosphate hydrolases"/>
    <property type="match status" value="1"/>
</dbReference>
<dbReference type="PRINTS" id="PR00364">
    <property type="entry name" value="DISEASERSIST"/>
</dbReference>
<keyword evidence="3" id="KW-0611">Plant defense</keyword>
<keyword evidence="2" id="KW-0677">Repeat</keyword>
<dbReference type="EMBL" id="CM029047">
    <property type="protein sequence ID" value="KAG2582008.1"/>
    <property type="molecule type" value="Genomic_DNA"/>
</dbReference>
<dbReference type="OrthoDB" id="1534087at2759"/>
<feature type="domain" description="NB-ARC" evidence="4">
    <location>
        <begin position="214"/>
        <end position="384"/>
    </location>
</feature>
<dbReference type="Gene3D" id="3.80.10.10">
    <property type="entry name" value="Ribonuclease Inhibitor"/>
    <property type="match status" value="4"/>
</dbReference>
<dbReference type="PANTHER" id="PTHR36766">
    <property type="entry name" value="PLANT BROAD-SPECTRUM MILDEW RESISTANCE PROTEIN RPW8"/>
    <property type="match status" value="1"/>
</dbReference>
<reference evidence="7" key="1">
    <citation type="submission" date="2020-05" db="EMBL/GenBank/DDBJ databases">
        <title>WGS assembly of Panicum virgatum.</title>
        <authorList>
            <person name="Lovell J.T."/>
            <person name="Jenkins J."/>
            <person name="Shu S."/>
            <person name="Juenger T.E."/>
            <person name="Schmutz J."/>
        </authorList>
    </citation>
    <scope>NUCLEOTIDE SEQUENCE</scope>
    <source>
        <strain evidence="7">AP13</strain>
    </source>
</reference>
<name>A0A8T0RA71_PANVG</name>
<dbReference type="Pfam" id="PF00931">
    <property type="entry name" value="NB-ARC"/>
    <property type="match status" value="1"/>
</dbReference>
<dbReference type="SUPFAM" id="SSF52058">
    <property type="entry name" value="L domain-like"/>
    <property type="match status" value="2"/>
</dbReference>
<evidence type="ECO:0000313" key="8">
    <source>
        <dbReference type="Proteomes" id="UP000823388"/>
    </source>
</evidence>
<dbReference type="InterPro" id="IPR036388">
    <property type="entry name" value="WH-like_DNA-bd_sf"/>
</dbReference>
<proteinExistence type="predicted"/>
<keyword evidence="1" id="KW-0433">Leucine-rich repeat</keyword>